<keyword evidence="3" id="KW-1185">Reference proteome</keyword>
<dbReference type="EMBL" id="OZ019897">
    <property type="protein sequence ID" value="CAK9226712.1"/>
    <property type="molecule type" value="Genomic_DNA"/>
</dbReference>
<feature type="compositionally biased region" description="Low complexity" evidence="1">
    <location>
        <begin position="109"/>
        <end position="118"/>
    </location>
</feature>
<feature type="compositionally biased region" description="Pro residues" evidence="1">
    <location>
        <begin position="51"/>
        <end position="63"/>
    </location>
</feature>
<feature type="compositionally biased region" description="Pro residues" evidence="1">
    <location>
        <begin position="88"/>
        <end position="108"/>
    </location>
</feature>
<feature type="compositionally biased region" description="Basic and acidic residues" evidence="1">
    <location>
        <begin position="274"/>
        <end position="286"/>
    </location>
</feature>
<organism evidence="2 3">
    <name type="scientific">Sphagnum troendelagicum</name>
    <dbReference type="NCBI Taxonomy" id="128251"/>
    <lineage>
        <taxon>Eukaryota</taxon>
        <taxon>Viridiplantae</taxon>
        <taxon>Streptophyta</taxon>
        <taxon>Embryophyta</taxon>
        <taxon>Bryophyta</taxon>
        <taxon>Sphagnophytina</taxon>
        <taxon>Sphagnopsida</taxon>
        <taxon>Sphagnales</taxon>
        <taxon>Sphagnaceae</taxon>
        <taxon>Sphagnum</taxon>
    </lineage>
</organism>
<dbReference type="Proteomes" id="UP001497512">
    <property type="component" value="Chromosome 5"/>
</dbReference>
<evidence type="ECO:0000256" key="1">
    <source>
        <dbReference type="SAM" id="MobiDB-lite"/>
    </source>
</evidence>
<protein>
    <submittedName>
        <fullName evidence="2">Uncharacterized protein</fullName>
    </submittedName>
</protein>
<feature type="region of interest" description="Disordered" evidence="1">
    <location>
        <begin position="84"/>
        <end position="125"/>
    </location>
</feature>
<proteinExistence type="predicted"/>
<dbReference type="PANTHER" id="PTHR31672:SF2">
    <property type="entry name" value="F-BOX DOMAIN-CONTAINING PROTEIN"/>
    <property type="match status" value="1"/>
</dbReference>
<feature type="region of interest" description="Disordered" evidence="1">
    <location>
        <begin position="1"/>
        <end position="63"/>
    </location>
</feature>
<reference evidence="2" key="1">
    <citation type="submission" date="2024-02" db="EMBL/GenBank/DDBJ databases">
        <authorList>
            <consortium name="ELIXIR-Norway"/>
            <consortium name="Elixir Norway"/>
        </authorList>
    </citation>
    <scope>NUCLEOTIDE SEQUENCE</scope>
</reference>
<evidence type="ECO:0000313" key="2">
    <source>
        <dbReference type="EMBL" id="CAK9226712.1"/>
    </source>
</evidence>
<dbReference type="PANTHER" id="PTHR31672">
    <property type="entry name" value="BNACNNG10540D PROTEIN"/>
    <property type="match status" value="1"/>
</dbReference>
<name>A0ABP0UPC9_9BRYO</name>
<gene>
    <name evidence="2" type="ORF">CSSPTR1EN2_LOCUS18376</name>
</gene>
<feature type="region of interest" description="Disordered" evidence="1">
    <location>
        <begin position="252"/>
        <end position="286"/>
    </location>
</feature>
<accession>A0ABP0UPC9</accession>
<evidence type="ECO:0000313" key="3">
    <source>
        <dbReference type="Proteomes" id="UP001497512"/>
    </source>
</evidence>
<sequence length="600" mass="68413">MAENKARKSVKIVDPKDNKKKSVAAAAEEGEGNEEGDDGGEVPATEEEAASPPPITVPLLLPPFPLPDEYGQYIYKNVKKPQEIAAKNPPPTPPPPNPKPPNPPPPKPVLLVPKQQPPETRDPSPVNDFCFWKRWWKSFASPESRRMVRDIILWKLPVAKLFAVGCVPPFGRQLLLQAHKNKALQTPGRLKHNIEYFPSIVNMRTGCLWALHHPSHTWIKMPSLNFLPYNVRAMVAGSGGLLLLHGGVQSRLPHEEDNADDGTTSSSVYSPPPHGRDPKSVRPDKWLGEHPPQPLLVVCNPISRTFRVLPPLEMAIHKLVARITVSPLSDSYIIHLVGWFQTPAQNKQFGMMLPKVAVYSSIQRKWHFHPNNNNNIFHHLSPPPLLPKESWRPDFSQLKSEFSYRTLPLVRNSSDGPVLYVQGETLDLLTNDPNEPQEQKNWIPNIMKYIFRKRLWTRDYWPLHETMEAPQLVECNEVVYLVSRTLAVPRTFHIFKLVDSDLNQTETFKGTMELLTVTVMEPDMYMHSFPEDHRSLVITTDYFCVAGLDRVWILCHTMPALVFFNVRKYVWEYMPSLPMFELGRTALGNWLYQPAIHAQV</sequence>
<feature type="compositionally biased region" description="Acidic residues" evidence="1">
    <location>
        <begin position="28"/>
        <end position="49"/>
    </location>
</feature>
<feature type="compositionally biased region" description="Basic and acidic residues" evidence="1">
    <location>
        <begin position="1"/>
        <end position="17"/>
    </location>
</feature>
<dbReference type="InterPro" id="IPR050796">
    <property type="entry name" value="SCF_F-box_component"/>
</dbReference>